<name>A0A6G0YWL9_APHCR</name>
<sequence length="342" mass="39154">MYVIYCRYLIYRGTEWPSVLRRQLRRTPSPVRTSVTGGTSLRTSHGVWRRETAIPHSGHGRNLRERWEDLKKNISINPQGNRVRFVPIIPNNNNQRINVLPTTSSKSMLFKPFKPNQINNCPSKENVNSTQHKNNDKEYQIVAPVTHMDTSVHPSRFSMNNQKFVGLQLSQKQQEVKKLNTLNSFVDMNELENSLPKFPLRTIWTNDNNSKDFGCSLATKPHTFKKPFPSNLNCLSNTKQSTNYMLNSKYQKQSQVIPTTTNKVNTSRYLKSSHPLSAYSGQNVHPIVDNLNTSFFSLDNEKLSAVSGQNVNALNSLGCTNQPFSMDDIWKDNQCQPPRILD</sequence>
<keyword evidence="2" id="KW-1185">Reference proteome</keyword>
<dbReference type="EMBL" id="VUJU01002184">
    <property type="protein sequence ID" value="KAF0762254.1"/>
    <property type="molecule type" value="Genomic_DNA"/>
</dbReference>
<protein>
    <submittedName>
        <fullName evidence="1">Uncharacterized protein</fullName>
    </submittedName>
</protein>
<feature type="non-terminal residue" evidence="1">
    <location>
        <position position="342"/>
    </location>
</feature>
<proteinExistence type="predicted"/>
<evidence type="ECO:0000313" key="2">
    <source>
        <dbReference type="Proteomes" id="UP000478052"/>
    </source>
</evidence>
<dbReference type="AlphaFoldDB" id="A0A6G0YWL9"/>
<dbReference type="Proteomes" id="UP000478052">
    <property type="component" value="Unassembled WGS sequence"/>
</dbReference>
<reference evidence="1 2" key="1">
    <citation type="submission" date="2019-08" db="EMBL/GenBank/DDBJ databases">
        <title>Whole genome of Aphis craccivora.</title>
        <authorList>
            <person name="Voronova N.V."/>
            <person name="Shulinski R.S."/>
            <person name="Bandarenka Y.V."/>
            <person name="Zhorov D.G."/>
            <person name="Warner D."/>
        </authorList>
    </citation>
    <scope>NUCLEOTIDE SEQUENCE [LARGE SCALE GENOMIC DNA]</scope>
    <source>
        <strain evidence="1">180601</strain>
        <tissue evidence="1">Whole Body</tissue>
    </source>
</reference>
<gene>
    <name evidence="1" type="ORF">FWK35_00015065</name>
</gene>
<dbReference type="OrthoDB" id="6610554at2759"/>
<evidence type="ECO:0000313" key="1">
    <source>
        <dbReference type="EMBL" id="KAF0762254.1"/>
    </source>
</evidence>
<comment type="caution">
    <text evidence="1">The sequence shown here is derived from an EMBL/GenBank/DDBJ whole genome shotgun (WGS) entry which is preliminary data.</text>
</comment>
<accession>A0A6G0YWL9</accession>
<organism evidence="1 2">
    <name type="scientific">Aphis craccivora</name>
    <name type="common">Cowpea aphid</name>
    <dbReference type="NCBI Taxonomy" id="307492"/>
    <lineage>
        <taxon>Eukaryota</taxon>
        <taxon>Metazoa</taxon>
        <taxon>Ecdysozoa</taxon>
        <taxon>Arthropoda</taxon>
        <taxon>Hexapoda</taxon>
        <taxon>Insecta</taxon>
        <taxon>Pterygota</taxon>
        <taxon>Neoptera</taxon>
        <taxon>Paraneoptera</taxon>
        <taxon>Hemiptera</taxon>
        <taxon>Sternorrhyncha</taxon>
        <taxon>Aphidomorpha</taxon>
        <taxon>Aphidoidea</taxon>
        <taxon>Aphididae</taxon>
        <taxon>Aphidini</taxon>
        <taxon>Aphis</taxon>
        <taxon>Aphis</taxon>
    </lineage>
</organism>